<evidence type="ECO:0000313" key="9">
    <source>
        <dbReference type="EMBL" id="CAF9910000.1"/>
    </source>
</evidence>
<proteinExistence type="inferred from homology"/>
<evidence type="ECO:0000256" key="2">
    <source>
        <dbReference type="ARBA" id="ARBA00009307"/>
    </source>
</evidence>
<evidence type="ECO:0000256" key="3">
    <source>
        <dbReference type="ARBA" id="ARBA00022478"/>
    </source>
</evidence>
<dbReference type="InterPro" id="IPR036898">
    <property type="entry name" value="RNA_pol_Rpb7-like_N_sf"/>
</dbReference>
<evidence type="ECO:0000259" key="8">
    <source>
        <dbReference type="Pfam" id="PF08292"/>
    </source>
</evidence>
<dbReference type="SUPFAM" id="SSF88798">
    <property type="entry name" value="N-terminal, heterodimerisation domain of RBP7 (RpoE)"/>
    <property type="match status" value="1"/>
</dbReference>
<evidence type="ECO:0000256" key="1">
    <source>
        <dbReference type="ARBA" id="ARBA00004123"/>
    </source>
</evidence>
<sequence>MFILTTISDLVQIAPEDFIKPSAEAIEDNINRKYSNKVSQAPLSSRFIHLDQVLQKIGLAICFYDLLETSDGFVGHDNTGTVNVNVVFRLVVFRPFKGEIICGKISSAWEDGMKVRLDFFDEIFVPMGMLPDGSYFDKKEQIWVWDNSGDKYYFDKNEWVRLRVQSERWHDLAPTEPSRQGNAVAASERKSPYSVIGSMAESWLGVVSWWEDAEE</sequence>
<dbReference type="OrthoDB" id="10256606at2759"/>
<dbReference type="AlphaFoldDB" id="A0A8H3I782"/>
<dbReference type="InterPro" id="IPR012340">
    <property type="entry name" value="NA-bd_OB-fold"/>
</dbReference>
<evidence type="ECO:0000313" key="10">
    <source>
        <dbReference type="Proteomes" id="UP000664169"/>
    </source>
</evidence>
<dbReference type="Pfam" id="PF08292">
    <property type="entry name" value="RNA_pol_Rbc25"/>
    <property type="match status" value="1"/>
</dbReference>
<keyword evidence="3 6" id="KW-0240">DNA-directed RNA polymerase</keyword>
<dbReference type="GO" id="GO:0006384">
    <property type="term" value="P:transcription initiation at RNA polymerase III promoter"/>
    <property type="evidence" value="ECO:0007669"/>
    <property type="project" value="TreeGrafter"/>
</dbReference>
<evidence type="ECO:0000256" key="6">
    <source>
        <dbReference type="RuleBase" id="RU369086"/>
    </source>
</evidence>
<reference evidence="9" key="1">
    <citation type="submission" date="2021-03" db="EMBL/GenBank/DDBJ databases">
        <authorList>
            <person name="Tagirdzhanova G."/>
        </authorList>
    </citation>
    <scope>NUCLEOTIDE SEQUENCE</scope>
</reference>
<dbReference type="PANTHER" id="PTHR12709">
    <property type="entry name" value="DNA-DIRECTED RNA POLYMERASE II, III"/>
    <property type="match status" value="1"/>
</dbReference>
<comment type="similarity">
    <text evidence="2">Belongs to the eukaryotic RPB7/RPC8 RNA polymerase subunit family.</text>
</comment>
<dbReference type="InterPro" id="IPR005576">
    <property type="entry name" value="Rpb7-like_N"/>
</dbReference>
<organism evidence="9 10">
    <name type="scientific">Gomphillus americanus</name>
    <dbReference type="NCBI Taxonomy" id="1940652"/>
    <lineage>
        <taxon>Eukaryota</taxon>
        <taxon>Fungi</taxon>
        <taxon>Dikarya</taxon>
        <taxon>Ascomycota</taxon>
        <taxon>Pezizomycotina</taxon>
        <taxon>Lecanoromycetes</taxon>
        <taxon>OSLEUM clade</taxon>
        <taxon>Ostropomycetidae</taxon>
        <taxon>Ostropales</taxon>
        <taxon>Graphidaceae</taxon>
        <taxon>Gomphilloideae</taxon>
        <taxon>Gomphillus</taxon>
    </lineage>
</organism>
<gene>
    <name evidence="9" type="ORF">GOMPHAMPRED_006924</name>
</gene>
<dbReference type="CDD" id="cd04330">
    <property type="entry name" value="RNAP_III_Rpc25_N"/>
    <property type="match status" value="1"/>
</dbReference>
<dbReference type="InterPro" id="IPR013238">
    <property type="entry name" value="RNA_pol_III_Rbc25"/>
</dbReference>
<feature type="domain" description="RNA polymerase Rpb7-like N-terminal" evidence="7">
    <location>
        <begin position="8"/>
        <end position="80"/>
    </location>
</feature>
<protein>
    <recommendedName>
        <fullName evidence="6">DNA-directed RNA polymerase subunit</fullName>
    </recommendedName>
</protein>
<keyword evidence="4 6" id="KW-0804">Transcription</keyword>
<dbReference type="SUPFAM" id="SSF50249">
    <property type="entry name" value="Nucleic acid-binding proteins"/>
    <property type="match status" value="1"/>
</dbReference>
<dbReference type="Gene3D" id="2.40.50.140">
    <property type="entry name" value="Nucleic acid-binding proteins"/>
    <property type="match status" value="1"/>
</dbReference>
<dbReference type="Pfam" id="PF03876">
    <property type="entry name" value="SHS2_Rpb7-N"/>
    <property type="match status" value="1"/>
</dbReference>
<dbReference type="Gene3D" id="3.30.1490.120">
    <property type="entry name" value="RNA polymerase Rpb7-like, N-terminal domain"/>
    <property type="match status" value="1"/>
</dbReference>
<dbReference type="EMBL" id="CAJPDQ010000005">
    <property type="protein sequence ID" value="CAF9910000.1"/>
    <property type="molecule type" value="Genomic_DNA"/>
</dbReference>
<feature type="domain" description="RNA polymerase III subunit Rpc25" evidence="8">
    <location>
        <begin position="99"/>
        <end position="210"/>
    </location>
</feature>
<dbReference type="InterPro" id="IPR045113">
    <property type="entry name" value="Rpb7-like"/>
</dbReference>
<dbReference type="PANTHER" id="PTHR12709:SF1">
    <property type="entry name" value="DNA-DIRECTED RNA POLYMERASE III SUBUNIT RPC8"/>
    <property type="match status" value="1"/>
</dbReference>
<evidence type="ECO:0000259" key="7">
    <source>
        <dbReference type="Pfam" id="PF03876"/>
    </source>
</evidence>
<keyword evidence="5 6" id="KW-0539">Nucleus</keyword>
<keyword evidence="10" id="KW-1185">Reference proteome</keyword>
<dbReference type="Proteomes" id="UP000664169">
    <property type="component" value="Unassembled WGS sequence"/>
</dbReference>
<name>A0A8H3I782_9LECA</name>
<comment type="subcellular location">
    <subcellularLocation>
        <location evidence="1 6">Nucleus</location>
    </subcellularLocation>
</comment>
<dbReference type="FunFam" id="2.40.50.140:FF:000221">
    <property type="entry name" value="DNA-directed RNA polymerase III subunit"/>
    <property type="match status" value="1"/>
</dbReference>
<dbReference type="GO" id="GO:0005666">
    <property type="term" value="C:RNA polymerase III complex"/>
    <property type="evidence" value="ECO:0007669"/>
    <property type="project" value="TreeGrafter"/>
</dbReference>
<comment type="caution">
    <text evidence="9">The sequence shown here is derived from an EMBL/GenBank/DDBJ whole genome shotgun (WGS) entry which is preliminary data.</text>
</comment>
<accession>A0A8H3I782</accession>
<comment type="function">
    <text evidence="6">DNA-dependent RNA polymerase which catalyzes the transcription of DNA into RNA using the four ribonucleoside triphosphates as substrates.</text>
</comment>
<evidence type="ECO:0000256" key="4">
    <source>
        <dbReference type="ARBA" id="ARBA00023163"/>
    </source>
</evidence>
<evidence type="ECO:0000256" key="5">
    <source>
        <dbReference type="ARBA" id="ARBA00023242"/>
    </source>
</evidence>